<reference evidence="1 2" key="1">
    <citation type="submission" date="2015-11" db="EMBL/GenBank/DDBJ databases">
        <title>Genomic analysis of 38 Legionella species identifies large and diverse effector repertoires.</title>
        <authorList>
            <person name="Burstein D."/>
            <person name="Amaro F."/>
            <person name="Zusman T."/>
            <person name="Lifshitz Z."/>
            <person name="Cohen O."/>
            <person name="Gilbert J.A."/>
            <person name="Pupko T."/>
            <person name="Shuman H.A."/>
            <person name="Segal G."/>
        </authorList>
    </citation>
    <scope>NUCLEOTIDE SEQUENCE [LARGE SCALE GENOMIC DNA]</scope>
    <source>
        <strain evidence="1 2">WIGA</strain>
    </source>
</reference>
<dbReference type="InterPro" id="IPR006336">
    <property type="entry name" value="GCS2"/>
</dbReference>
<dbReference type="InterPro" id="IPR014746">
    <property type="entry name" value="Gln_synth/guanido_kin_cat_dom"/>
</dbReference>
<protein>
    <submittedName>
        <fullName evidence="1">Carboxylate-amine ligase YbdK</fullName>
    </submittedName>
</protein>
<dbReference type="EMBL" id="LNXU01000032">
    <property type="protein sequence ID" value="KTC71086.1"/>
    <property type="molecule type" value="Genomic_DNA"/>
</dbReference>
<dbReference type="Proteomes" id="UP000054695">
    <property type="component" value="Unassembled WGS sequence"/>
</dbReference>
<dbReference type="STRING" id="447.Lboz_2663"/>
<dbReference type="Gene3D" id="3.30.590.20">
    <property type="match status" value="1"/>
</dbReference>
<organism evidence="1 2">
    <name type="scientific">Legionella bozemanae</name>
    <name type="common">Fluoribacter bozemanae</name>
    <dbReference type="NCBI Taxonomy" id="447"/>
    <lineage>
        <taxon>Bacteria</taxon>
        <taxon>Pseudomonadati</taxon>
        <taxon>Pseudomonadota</taxon>
        <taxon>Gammaproteobacteria</taxon>
        <taxon>Legionellales</taxon>
        <taxon>Legionellaceae</taxon>
        <taxon>Legionella</taxon>
    </lineage>
</organism>
<dbReference type="GO" id="GO:0042398">
    <property type="term" value="P:modified amino acid biosynthetic process"/>
    <property type="evidence" value="ECO:0007669"/>
    <property type="project" value="InterPro"/>
</dbReference>
<dbReference type="InterPro" id="IPR050141">
    <property type="entry name" value="GCL_type2/YbdK_subfam"/>
</dbReference>
<evidence type="ECO:0000313" key="2">
    <source>
        <dbReference type="Proteomes" id="UP000054695"/>
    </source>
</evidence>
<dbReference type="RefSeq" id="WP_058460261.1">
    <property type="nucleotide sequence ID" value="NZ_CAAAIY010000002.1"/>
</dbReference>
<comment type="caution">
    <text evidence="1">The sequence shown here is derived from an EMBL/GenBank/DDBJ whole genome shotgun (WGS) entry which is preliminary data.</text>
</comment>
<dbReference type="Pfam" id="PF04107">
    <property type="entry name" value="GCS2"/>
    <property type="match status" value="1"/>
</dbReference>
<name>A0A0W0RJ59_LEGBO</name>
<dbReference type="PATRIC" id="fig|447.4.peg.2831"/>
<accession>A0A0W0RJ59</accession>
<keyword evidence="2" id="KW-1185">Reference proteome</keyword>
<dbReference type="GO" id="GO:0004357">
    <property type="term" value="F:glutamate-cysteine ligase activity"/>
    <property type="evidence" value="ECO:0007669"/>
    <property type="project" value="InterPro"/>
</dbReference>
<gene>
    <name evidence="1" type="primary">ybdK_2</name>
    <name evidence="1" type="ORF">Lboz_2663</name>
</gene>
<proteinExistence type="predicted"/>
<sequence>MRIKKIENYKIDCELFEKNLIAETQLLEKWFTKNYFKSEHMNAGAEIEFLILDKEYQLTPHNILFTKKLKNQDLVREAGGTQLEINTPVFPLKDNFLSLLHQNILATWNKCCDMALNTRHHLVLIGSIPQTDPALFKPSYITPKDAFLLMNEFVTKYRKEAPLSIHLKGENENLQLSPESLAIEGLICALQLHIEVPQHQLAHYFNIVQILSAPLLALSSNSPYFCGKNLWSETRIGIFEQLYTFPHPLQKTVFFEPNYMQETLCPIFENNLKNFPYLLPLAAYEEPIHHMFHVRCQNSCIFRWNRPILDFNKQDEPYLRIEHRALSTGPTVIDMIANAAFFYGIVYYYANTSPSLTSLITQESTLKNFYASARYGLEARLHWNTGKIKARTLLKNLLPQALKGLEDLGIDSVEAHFYLDIIKTRLYKNQNGSIWQKKHLMKHKNDFNYMLEQYTKNQYSETPVADWNFN</sequence>
<dbReference type="PANTHER" id="PTHR36510:SF3">
    <property type="entry name" value="CONSERVED PROTEIN"/>
    <property type="match status" value="1"/>
</dbReference>
<dbReference type="OrthoDB" id="240589at2"/>
<evidence type="ECO:0000313" key="1">
    <source>
        <dbReference type="EMBL" id="KTC71086.1"/>
    </source>
</evidence>
<dbReference type="PANTHER" id="PTHR36510">
    <property type="entry name" value="GLUTAMATE--CYSTEINE LIGASE 2-RELATED"/>
    <property type="match status" value="1"/>
</dbReference>
<dbReference type="AlphaFoldDB" id="A0A0W0RJ59"/>
<dbReference type="SUPFAM" id="SSF55931">
    <property type="entry name" value="Glutamine synthetase/guanido kinase"/>
    <property type="match status" value="1"/>
</dbReference>
<keyword evidence="1" id="KW-0436">Ligase</keyword>